<dbReference type="InterPro" id="IPR013424">
    <property type="entry name" value="Ice-binding_C"/>
</dbReference>
<dbReference type="AlphaFoldDB" id="A0A944HEC4"/>
<feature type="domain" description="Ice-binding protein C-terminal" evidence="2">
    <location>
        <begin position="151"/>
        <end position="175"/>
    </location>
</feature>
<dbReference type="EMBL" id="JAEKFT010000020">
    <property type="protein sequence ID" value="MBT0962771.1"/>
    <property type="molecule type" value="Genomic_DNA"/>
</dbReference>
<dbReference type="Proteomes" id="UP000694660">
    <property type="component" value="Unassembled WGS sequence"/>
</dbReference>
<keyword evidence="4" id="KW-1185">Reference proteome</keyword>
<protein>
    <submittedName>
        <fullName evidence="3">FxDxF family PEP-CTERM protein</fullName>
    </submittedName>
</protein>
<reference evidence="4" key="1">
    <citation type="journal article" date="2022" name="ISME J.">
        <title>Genetic and phylogenetic analysis of dissimilatory iodate-reducing bacteria identifies potential niches across the world's oceans.</title>
        <authorList>
            <person name="Reyes-Umana V."/>
            <person name="Henning Z."/>
            <person name="Lee K."/>
            <person name="Barnum T.P."/>
            <person name="Coates J.D."/>
        </authorList>
    </citation>
    <scope>NUCLEOTIDE SEQUENCE [LARGE SCALE GENOMIC DNA]</scope>
    <source>
        <strain evidence="4">IR12</strain>
    </source>
</reference>
<dbReference type="NCBIfam" id="TIGR02595">
    <property type="entry name" value="PEP_CTERM"/>
    <property type="match status" value="1"/>
</dbReference>
<organism evidence="3 4">
    <name type="scientific">Denitromonas iodatirespirans</name>
    <dbReference type="NCBI Taxonomy" id="2795389"/>
    <lineage>
        <taxon>Bacteria</taxon>
        <taxon>Pseudomonadati</taxon>
        <taxon>Pseudomonadota</taxon>
        <taxon>Betaproteobacteria</taxon>
        <taxon>Rhodocyclales</taxon>
        <taxon>Zoogloeaceae</taxon>
        <taxon>Denitromonas</taxon>
    </lineage>
</organism>
<name>A0A944HEC4_DENI1</name>
<evidence type="ECO:0000313" key="4">
    <source>
        <dbReference type="Proteomes" id="UP000694660"/>
    </source>
</evidence>
<evidence type="ECO:0000313" key="3">
    <source>
        <dbReference type="EMBL" id="MBT0962771.1"/>
    </source>
</evidence>
<dbReference type="NCBIfam" id="NF038126">
    <property type="entry name" value="PEP_CTERM_FxDxF"/>
    <property type="match status" value="1"/>
</dbReference>
<feature type="signal peptide" evidence="1">
    <location>
        <begin position="1"/>
        <end position="20"/>
    </location>
</feature>
<evidence type="ECO:0000256" key="1">
    <source>
        <dbReference type="SAM" id="SignalP"/>
    </source>
</evidence>
<feature type="chain" id="PRO_5037629431" evidence="1">
    <location>
        <begin position="21"/>
        <end position="178"/>
    </location>
</feature>
<evidence type="ECO:0000259" key="2">
    <source>
        <dbReference type="Pfam" id="PF07589"/>
    </source>
</evidence>
<dbReference type="RefSeq" id="WP_214362723.1">
    <property type="nucleotide sequence ID" value="NZ_JAEKFT010000020.1"/>
</dbReference>
<comment type="caution">
    <text evidence="3">The sequence shown here is derived from an EMBL/GenBank/DDBJ whole genome shotgun (WGS) entry which is preliminary data.</text>
</comment>
<sequence length="178" mass="18044">MNIKFLVLAVCSALAAPAMAANTVIDLSSGSASGVQEHIALPGTSFVDRFFFTLSQPVSGGLGVADIVYSYAFPGGGEGFDIGGLMAGLWSDAGVVGSFDSGVDSLISNFGTGEQPSGSFQLAAGSYFFQVSGATMGVTGGKYAWSATVSPVPEPEQYGMLLAGLGLIGLIARRRAGR</sequence>
<keyword evidence="1" id="KW-0732">Signal</keyword>
<proteinExistence type="predicted"/>
<gene>
    <name evidence="3" type="ORF">I8J34_16440</name>
</gene>
<accession>A0A944HEC4</accession>
<dbReference type="Pfam" id="PF07589">
    <property type="entry name" value="PEP-CTERM"/>
    <property type="match status" value="1"/>
</dbReference>